<dbReference type="AlphaFoldDB" id="A0A6C0I138"/>
<feature type="compositionally biased region" description="Basic and acidic residues" evidence="1">
    <location>
        <begin position="262"/>
        <end position="278"/>
    </location>
</feature>
<proteinExistence type="predicted"/>
<keyword evidence="2" id="KW-1133">Transmembrane helix</keyword>
<evidence type="ECO:0000256" key="2">
    <source>
        <dbReference type="SAM" id="Phobius"/>
    </source>
</evidence>
<protein>
    <submittedName>
        <fullName evidence="3">Uncharacterized protein</fullName>
    </submittedName>
</protein>
<feature type="transmembrane region" description="Helical" evidence="2">
    <location>
        <begin position="6"/>
        <end position="26"/>
    </location>
</feature>
<evidence type="ECO:0000256" key="1">
    <source>
        <dbReference type="SAM" id="MobiDB-lite"/>
    </source>
</evidence>
<accession>A0A6C0I138</accession>
<keyword evidence="2" id="KW-0812">Transmembrane</keyword>
<reference evidence="3" key="1">
    <citation type="journal article" date="2020" name="Nature">
        <title>Giant virus diversity and host interactions through global metagenomics.</title>
        <authorList>
            <person name="Schulz F."/>
            <person name="Roux S."/>
            <person name="Paez-Espino D."/>
            <person name="Jungbluth S."/>
            <person name="Walsh D.A."/>
            <person name="Denef V.J."/>
            <person name="McMahon K.D."/>
            <person name="Konstantinidis K.T."/>
            <person name="Eloe-Fadrosh E.A."/>
            <person name="Kyrpides N.C."/>
            <person name="Woyke T."/>
        </authorList>
    </citation>
    <scope>NUCLEOTIDE SEQUENCE</scope>
    <source>
        <strain evidence="3">GVMAG-M-3300023184-186</strain>
    </source>
</reference>
<keyword evidence="2" id="KW-0472">Membrane</keyword>
<organism evidence="3">
    <name type="scientific">viral metagenome</name>
    <dbReference type="NCBI Taxonomy" id="1070528"/>
    <lineage>
        <taxon>unclassified sequences</taxon>
        <taxon>metagenomes</taxon>
        <taxon>organismal metagenomes</taxon>
    </lineage>
</organism>
<dbReference type="EMBL" id="MN740066">
    <property type="protein sequence ID" value="QHT86330.1"/>
    <property type="molecule type" value="Genomic_DNA"/>
</dbReference>
<feature type="region of interest" description="Disordered" evidence="1">
    <location>
        <begin position="254"/>
        <end position="278"/>
    </location>
</feature>
<name>A0A6C0I138_9ZZZZ</name>
<evidence type="ECO:0000313" key="3">
    <source>
        <dbReference type="EMBL" id="QHT86330.1"/>
    </source>
</evidence>
<sequence>MPLSILIFLLIIILILIICSIIINSLPFNNNILGGQKGDISPNEFTRMLDFLKEDDELYNKTTKAWIVEYTDDKLPPNIQKRINNFTLQWLGGYYLRSQVPNLYKDLEIGTKNGVKTNGNKKEKIQVNGLYNNIIKFIKSSKIGNEVEANNIKSRMNAIFSKYKQTNKTDNETVDKEILGSYTAEILGSYNEAEEERRKKEEKKEADRATEWAYADKLANDKNKELAYQLQAKTDYDNRGKGWLRWGAEDSLDIDDPEDSLDTPKDSLDTPKDKQNRDKLKLALARGKNIDSINSTDSSISTDSLAKQHQKLLIENDIKKRYEKFRAEKRQKSEDEENLMAEKREKSLKMLSDYQNGAKLGPEFDKWEKDEKNKKVQKMADEWQQKRIDAERKNAREQYNNLKKFSDATKKEQRVKSINDIKTEIVSKKYNINLNKTYNKKAIDNIEV</sequence>